<keyword evidence="1" id="KW-1133">Transmembrane helix</keyword>
<dbReference type="InterPro" id="IPR008906">
    <property type="entry name" value="HATC_C_dom"/>
</dbReference>
<dbReference type="EMBL" id="CP111024">
    <property type="protein sequence ID" value="WAR24371.1"/>
    <property type="molecule type" value="Genomic_DNA"/>
</dbReference>
<gene>
    <name evidence="3" type="ORF">MAR_038040</name>
</gene>
<evidence type="ECO:0000256" key="1">
    <source>
        <dbReference type="SAM" id="Phobius"/>
    </source>
</evidence>
<keyword evidence="1" id="KW-0472">Membrane</keyword>
<feature type="non-terminal residue" evidence="3">
    <location>
        <position position="143"/>
    </location>
</feature>
<evidence type="ECO:0000313" key="4">
    <source>
        <dbReference type="Proteomes" id="UP001164746"/>
    </source>
</evidence>
<organism evidence="3 4">
    <name type="scientific">Mya arenaria</name>
    <name type="common">Soft-shell clam</name>
    <dbReference type="NCBI Taxonomy" id="6604"/>
    <lineage>
        <taxon>Eukaryota</taxon>
        <taxon>Metazoa</taxon>
        <taxon>Spiralia</taxon>
        <taxon>Lophotrochozoa</taxon>
        <taxon>Mollusca</taxon>
        <taxon>Bivalvia</taxon>
        <taxon>Autobranchia</taxon>
        <taxon>Heteroconchia</taxon>
        <taxon>Euheterodonta</taxon>
        <taxon>Imparidentia</taxon>
        <taxon>Neoheterodontei</taxon>
        <taxon>Myida</taxon>
        <taxon>Myoidea</taxon>
        <taxon>Myidae</taxon>
        <taxon>Mya</taxon>
    </lineage>
</organism>
<feature type="transmembrane region" description="Helical" evidence="1">
    <location>
        <begin position="100"/>
        <end position="121"/>
    </location>
</feature>
<name>A0ABY7FZ35_MYAAR</name>
<dbReference type="Proteomes" id="UP001164746">
    <property type="component" value="Chromosome 13"/>
</dbReference>
<protein>
    <recommendedName>
        <fullName evidence="2">HAT C-terminal dimerisation domain-containing protein</fullName>
    </recommendedName>
</protein>
<accession>A0ABY7FZ35</accession>
<keyword evidence="4" id="KW-1185">Reference proteome</keyword>
<sequence>EIFLITSLKCLDIFTIVIYSLYYPFVDNLVIELEDRLVIANGGFKVQYLIPSLVHELTPAQEDAIFDAFHDDFSGDRKSFRSEFAVRGSLWKKQNTNKTLFPYIYIFFGSVITMSVSTASAERQFSIKRRDNQCMSHLHQQPR</sequence>
<feature type="non-terminal residue" evidence="3">
    <location>
        <position position="1"/>
    </location>
</feature>
<reference evidence="3" key="1">
    <citation type="submission" date="2022-11" db="EMBL/GenBank/DDBJ databases">
        <title>Centuries of genome instability and evolution in soft-shell clam transmissible cancer (bioRxiv).</title>
        <authorList>
            <person name="Hart S.F.M."/>
            <person name="Yonemitsu M.A."/>
            <person name="Giersch R.M."/>
            <person name="Beal B.F."/>
            <person name="Arriagada G."/>
            <person name="Davis B.W."/>
            <person name="Ostrander E.A."/>
            <person name="Goff S.P."/>
            <person name="Metzger M.J."/>
        </authorList>
    </citation>
    <scope>NUCLEOTIDE SEQUENCE</scope>
    <source>
        <strain evidence="3">MELC-2E11</strain>
        <tissue evidence="3">Siphon/mantle</tissue>
    </source>
</reference>
<evidence type="ECO:0000313" key="3">
    <source>
        <dbReference type="EMBL" id="WAR24371.1"/>
    </source>
</evidence>
<dbReference type="Pfam" id="PF05699">
    <property type="entry name" value="Dimer_Tnp_hAT"/>
    <property type="match status" value="1"/>
</dbReference>
<proteinExistence type="predicted"/>
<feature type="domain" description="HAT C-terminal dimerisation" evidence="2">
    <location>
        <begin position="89"/>
        <end position="130"/>
    </location>
</feature>
<keyword evidence="1" id="KW-0812">Transmembrane</keyword>
<evidence type="ECO:0000259" key="2">
    <source>
        <dbReference type="Pfam" id="PF05699"/>
    </source>
</evidence>